<dbReference type="EMBL" id="CACRSY010000007">
    <property type="protein sequence ID" value="VYS86785.1"/>
    <property type="molecule type" value="Genomic_DNA"/>
</dbReference>
<protein>
    <submittedName>
        <fullName evidence="1">Endonuclease/Exonuclease/phosphatase family protein</fullName>
    </submittedName>
</protein>
<dbReference type="Gene3D" id="3.60.10.10">
    <property type="entry name" value="Endonuclease/exonuclease/phosphatase"/>
    <property type="match status" value="1"/>
</dbReference>
<dbReference type="RefSeq" id="WP_156342014.1">
    <property type="nucleotide sequence ID" value="NZ_CACRSY010000007.1"/>
</dbReference>
<organism evidence="1">
    <name type="scientific">Blautia hansenii</name>
    <name type="common">Ruminococcus hansenii</name>
    <dbReference type="NCBI Taxonomy" id="1322"/>
    <lineage>
        <taxon>Bacteria</taxon>
        <taxon>Bacillati</taxon>
        <taxon>Bacillota</taxon>
        <taxon>Clostridia</taxon>
        <taxon>Lachnospirales</taxon>
        <taxon>Lachnospiraceae</taxon>
        <taxon>Blautia</taxon>
    </lineage>
</organism>
<sequence>MRILFWNTHKNKSINPYIASLVYDNDIDVLVLSEYDANVDELNKMFEGNNQRLTKCNTLGCERIDVWTSYANIKSGIQEKYYSIQIINDDFVLCCIHLCTDLYGDHSDERLAIIQRIMYDVQKIEEKIESQRTIVIGDINEMPYGRGCLNANGFHGLPALDISDKPTRTVNEIEYRKFYNPMWNLMGDFSYPPGTYYINQSKLHSPMWYMLDQIIISQDVLPLFSRESLKIITTCSYADLVDDNKHPNRKISDHFPIMCEIEDEKKCGRSIENG</sequence>
<keyword evidence="1" id="KW-0540">Nuclease</keyword>
<dbReference type="SUPFAM" id="SSF56219">
    <property type="entry name" value="DNase I-like"/>
    <property type="match status" value="1"/>
</dbReference>
<dbReference type="GO" id="GO:0004519">
    <property type="term" value="F:endonuclease activity"/>
    <property type="evidence" value="ECO:0007669"/>
    <property type="project" value="UniProtKB-KW"/>
</dbReference>
<name>A0A6N2S4I2_BLAHA</name>
<dbReference type="InterPro" id="IPR036691">
    <property type="entry name" value="Endo/exonu/phosph_ase_sf"/>
</dbReference>
<dbReference type="GO" id="GO:0004527">
    <property type="term" value="F:exonuclease activity"/>
    <property type="evidence" value="ECO:0007669"/>
    <property type="project" value="UniProtKB-KW"/>
</dbReference>
<dbReference type="AlphaFoldDB" id="A0A6N2S4I2"/>
<evidence type="ECO:0000313" key="1">
    <source>
        <dbReference type="EMBL" id="VYS86785.1"/>
    </source>
</evidence>
<keyword evidence="1" id="KW-0255">Endonuclease</keyword>
<gene>
    <name evidence="1" type="ORF">BHLFYP23_01873</name>
</gene>
<keyword evidence="1" id="KW-0269">Exonuclease</keyword>
<accession>A0A6N2S4I2</accession>
<reference evidence="1" key="1">
    <citation type="submission" date="2019-11" db="EMBL/GenBank/DDBJ databases">
        <authorList>
            <person name="Feng L."/>
        </authorList>
    </citation>
    <scope>NUCLEOTIDE SEQUENCE</scope>
    <source>
        <strain evidence="1">BhanseniiLFYP23</strain>
    </source>
</reference>
<keyword evidence="1" id="KW-0378">Hydrolase</keyword>
<proteinExistence type="predicted"/>